<dbReference type="EMBL" id="KZ824510">
    <property type="protein sequence ID" value="RAK94947.1"/>
    <property type="molecule type" value="Genomic_DNA"/>
</dbReference>
<accession>A0A395GJL3</accession>
<protein>
    <submittedName>
        <fullName evidence="1">Uncharacterized protein</fullName>
    </submittedName>
</protein>
<proteinExistence type="predicted"/>
<dbReference type="AlphaFoldDB" id="A0A395GJL3"/>
<dbReference type="PROSITE" id="PS51257">
    <property type="entry name" value="PROKAR_LIPOPROTEIN"/>
    <property type="match status" value="1"/>
</dbReference>
<gene>
    <name evidence="1" type="ORF">BO80DRAFT_291128</name>
</gene>
<reference evidence="1 2" key="1">
    <citation type="submission" date="2018-02" db="EMBL/GenBank/DDBJ databases">
        <title>The genomes of Aspergillus section Nigri reveals drivers in fungal speciation.</title>
        <authorList>
            <consortium name="DOE Joint Genome Institute"/>
            <person name="Vesth T.C."/>
            <person name="Nybo J."/>
            <person name="Theobald S."/>
            <person name="Brandl J."/>
            <person name="Frisvad J.C."/>
            <person name="Nielsen K.F."/>
            <person name="Lyhne E.K."/>
            <person name="Kogle M.E."/>
            <person name="Kuo A."/>
            <person name="Riley R."/>
            <person name="Clum A."/>
            <person name="Nolan M."/>
            <person name="Lipzen A."/>
            <person name="Salamov A."/>
            <person name="Henrissat B."/>
            <person name="Wiebenga A."/>
            <person name="De vries R.P."/>
            <person name="Grigoriev I.V."/>
            <person name="Mortensen U.H."/>
            <person name="Andersen M.R."/>
            <person name="Baker S.E."/>
        </authorList>
    </citation>
    <scope>NUCLEOTIDE SEQUENCE [LARGE SCALE GENOMIC DNA]</scope>
    <source>
        <strain evidence="1 2">CBS 121593</strain>
    </source>
</reference>
<dbReference type="VEuPathDB" id="FungiDB:BO80DRAFT_291128"/>
<dbReference type="Proteomes" id="UP000249402">
    <property type="component" value="Unassembled WGS sequence"/>
</dbReference>
<evidence type="ECO:0000313" key="2">
    <source>
        <dbReference type="Proteomes" id="UP000249402"/>
    </source>
</evidence>
<organism evidence="1 2">
    <name type="scientific">Aspergillus ibericus CBS 121593</name>
    <dbReference type="NCBI Taxonomy" id="1448316"/>
    <lineage>
        <taxon>Eukaryota</taxon>
        <taxon>Fungi</taxon>
        <taxon>Dikarya</taxon>
        <taxon>Ascomycota</taxon>
        <taxon>Pezizomycotina</taxon>
        <taxon>Eurotiomycetes</taxon>
        <taxon>Eurotiomycetidae</taxon>
        <taxon>Eurotiales</taxon>
        <taxon>Aspergillaceae</taxon>
        <taxon>Aspergillus</taxon>
        <taxon>Aspergillus subgen. Circumdati</taxon>
    </lineage>
</organism>
<keyword evidence="2" id="KW-1185">Reference proteome</keyword>
<name>A0A395GJL3_9EURO</name>
<evidence type="ECO:0000313" key="1">
    <source>
        <dbReference type="EMBL" id="RAK94947.1"/>
    </source>
</evidence>
<dbReference type="GeneID" id="37219861"/>
<sequence>MLPVILRRPDSLFHQSITHITITATYSCSTKTVGPAFDRMYMFVASALTGGLPERRDTGT</sequence>
<dbReference type="RefSeq" id="XP_025569275.1">
    <property type="nucleotide sequence ID" value="XM_025714996.1"/>
</dbReference>